<evidence type="ECO:0000313" key="1">
    <source>
        <dbReference type="EMBL" id="JAD82221.1"/>
    </source>
</evidence>
<accession>A0A0A9D328</accession>
<sequence>MLFLSMSSRLVLEFSGSRFLASMWAFTSIISSPMSVTTLKSSSISRAKEVLNGAKNQSLMIKSKMPNGSKLSTRRKNTRLLMQRLLKAIIRKLNQFSPEQILFLFNLPLLK</sequence>
<reference evidence="1" key="1">
    <citation type="submission" date="2014-09" db="EMBL/GenBank/DDBJ databases">
        <authorList>
            <person name="Magalhaes I.L.F."/>
            <person name="Oliveira U."/>
            <person name="Santos F.R."/>
            <person name="Vidigal T.H.D.A."/>
            <person name="Brescovit A.D."/>
            <person name="Santos A.J."/>
        </authorList>
    </citation>
    <scope>NUCLEOTIDE SEQUENCE</scope>
    <source>
        <tissue evidence="1">Shoot tissue taken approximately 20 cm above the soil surface</tissue>
    </source>
</reference>
<dbReference type="AlphaFoldDB" id="A0A0A9D328"/>
<protein>
    <submittedName>
        <fullName evidence="1">Uncharacterized protein</fullName>
    </submittedName>
</protein>
<proteinExistence type="predicted"/>
<organism evidence="1">
    <name type="scientific">Arundo donax</name>
    <name type="common">Giant reed</name>
    <name type="synonym">Donax arundinaceus</name>
    <dbReference type="NCBI Taxonomy" id="35708"/>
    <lineage>
        <taxon>Eukaryota</taxon>
        <taxon>Viridiplantae</taxon>
        <taxon>Streptophyta</taxon>
        <taxon>Embryophyta</taxon>
        <taxon>Tracheophyta</taxon>
        <taxon>Spermatophyta</taxon>
        <taxon>Magnoliopsida</taxon>
        <taxon>Liliopsida</taxon>
        <taxon>Poales</taxon>
        <taxon>Poaceae</taxon>
        <taxon>PACMAD clade</taxon>
        <taxon>Arundinoideae</taxon>
        <taxon>Arundineae</taxon>
        <taxon>Arundo</taxon>
    </lineage>
</organism>
<dbReference type="EMBL" id="GBRH01215674">
    <property type="protein sequence ID" value="JAD82221.1"/>
    <property type="molecule type" value="Transcribed_RNA"/>
</dbReference>
<reference evidence="1" key="2">
    <citation type="journal article" date="2015" name="Data Brief">
        <title>Shoot transcriptome of the giant reed, Arundo donax.</title>
        <authorList>
            <person name="Barrero R.A."/>
            <person name="Guerrero F.D."/>
            <person name="Moolhuijzen P."/>
            <person name="Goolsby J.A."/>
            <person name="Tidwell J."/>
            <person name="Bellgard S.E."/>
            <person name="Bellgard M.I."/>
        </authorList>
    </citation>
    <scope>NUCLEOTIDE SEQUENCE</scope>
    <source>
        <tissue evidence="1">Shoot tissue taken approximately 20 cm above the soil surface</tissue>
    </source>
</reference>
<name>A0A0A9D328_ARUDO</name>